<keyword evidence="3" id="KW-1185">Reference proteome</keyword>
<feature type="region of interest" description="Disordered" evidence="1">
    <location>
        <begin position="47"/>
        <end position="77"/>
    </location>
</feature>
<reference evidence="2 3" key="1">
    <citation type="journal article" date="2024" name="Plant Biotechnol. J.">
        <title>Dendrobium thyrsiflorum genome and its molecular insights into genes involved in important horticultural traits.</title>
        <authorList>
            <person name="Chen B."/>
            <person name="Wang J.Y."/>
            <person name="Zheng P.J."/>
            <person name="Li K.L."/>
            <person name="Liang Y.M."/>
            <person name="Chen X.F."/>
            <person name="Zhang C."/>
            <person name="Zhao X."/>
            <person name="He X."/>
            <person name="Zhang G.Q."/>
            <person name="Liu Z.J."/>
            <person name="Xu Q."/>
        </authorList>
    </citation>
    <scope>NUCLEOTIDE SEQUENCE [LARGE SCALE GENOMIC DNA]</scope>
    <source>
        <strain evidence="2">GZMU011</strain>
    </source>
</reference>
<dbReference type="Proteomes" id="UP001552299">
    <property type="component" value="Unassembled WGS sequence"/>
</dbReference>
<comment type="caution">
    <text evidence="2">The sequence shown here is derived from an EMBL/GenBank/DDBJ whole genome shotgun (WGS) entry which is preliminary data.</text>
</comment>
<sequence>MVYPMKVHIKSSSRKREKTSLPFLACGVPNLRLDDLAIDIDAPSGELHPNGGLRLQTELVPRESREKVRFSDSRIPN</sequence>
<gene>
    <name evidence="2" type="ORF">M5K25_025970</name>
</gene>
<evidence type="ECO:0000313" key="3">
    <source>
        <dbReference type="Proteomes" id="UP001552299"/>
    </source>
</evidence>
<organism evidence="2 3">
    <name type="scientific">Dendrobium thyrsiflorum</name>
    <name type="common">Pinecone-like raceme dendrobium</name>
    <name type="synonym">Orchid</name>
    <dbReference type="NCBI Taxonomy" id="117978"/>
    <lineage>
        <taxon>Eukaryota</taxon>
        <taxon>Viridiplantae</taxon>
        <taxon>Streptophyta</taxon>
        <taxon>Embryophyta</taxon>
        <taxon>Tracheophyta</taxon>
        <taxon>Spermatophyta</taxon>
        <taxon>Magnoliopsida</taxon>
        <taxon>Liliopsida</taxon>
        <taxon>Asparagales</taxon>
        <taxon>Orchidaceae</taxon>
        <taxon>Epidendroideae</taxon>
        <taxon>Malaxideae</taxon>
        <taxon>Dendrobiinae</taxon>
        <taxon>Dendrobium</taxon>
    </lineage>
</organism>
<proteinExistence type="predicted"/>
<feature type="compositionally biased region" description="Basic and acidic residues" evidence="1">
    <location>
        <begin position="60"/>
        <end position="77"/>
    </location>
</feature>
<dbReference type="EMBL" id="JANQDX010000019">
    <property type="protein sequence ID" value="KAL0903907.1"/>
    <property type="molecule type" value="Genomic_DNA"/>
</dbReference>
<evidence type="ECO:0000313" key="2">
    <source>
        <dbReference type="EMBL" id="KAL0903907.1"/>
    </source>
</evidence>
<name>A0ABD0TW91_DENTH</name>
<accession>A0ABD0TW91</accession>
<dbReference type="AlphaFoldDB" id="A0ABD0TW91"/>
<evidence type="ECO:0000256" key="1">
    <source>
        <dbReference type="SAM" id="MobiDB-lite"/>
    </source>
</evidence>
<protein>
    <submittedName>
        <fullName evidence="2">Uncharacterized protein</fullName>
    </submittedName>
</protein>